<dbReference type="InterPro" id="IPR001375">
    <property type="entry name" value="Peptidase_S9_cat"/>
</dbReference>
<dbReference type="GO" id="GO:0008242">
    <property type="term" value="F:omega peptidase activity"/>
    <property type="evidence" value="ECO:0007669"/>
    <property type="project" value="UniProtKB-EC"/>
</dbReference>
<evidence type="ECO:0000256" key="1">
    <source>
        <dbReference type="ARBA" id="ARBA00000721"/>
    </source>
</evidence>
<evidence type="ECO:0000256" key="2">
    <source>
        <dbReference type="ARBA" id="ARBA00004496"/>
    </source>
</evidence>
<organism evidence="10 11">
    <name type="scientific">Tigriopus californicus</name>
    <name type="common">Marine copepod</name>
    <dbReference type="NCBI Taxonomy" id="6832"/>
    <lineage>
        <taxon>Eukaryota</taxon>
        <taxon>Metazoa</taxon>
        <taxon>Ecdysozoa</taxon>
        <taxon>Arthropoda</taxon>
        <taxon>Crustacea</taxon>
        <taxon>Multicrustacea</taxon>
        <taxon>Hexanauplia</taxon>
        <taxon>Copepoda</taxon>
        <taxon>Harpacticoida</taxon>
        <taxon>Harpacticidae</taxon>
        <taxon>Tigriopus</taxon>
    </lineage>
</organism>
<evidence type="ECO:0000259" key="9">
    <source>
        <dbReference type="Pfam" id="PF19283"/>
    </source>
</evidence>
<dbReference type="Gene3D" id="3.40.50.1820">
    <property type="entry name" value="alpha/beta hydrolase"/>
    <property type="match status" value="1"/>
</dbReference>
<dbReference type="Proteomes" id="UP000318571">
    <property type="component" value="Chromosome 10"/>
</dbReference>
<keyword evidence="11" id="KW-1185">Reference proteome</keyword>
<evidence type="ECO:0000259" key="8">
    <source>
        <dbReference type="Pfam" id="PF00326"/>
    </source>
</evidence>
<dbReference type="EC" id="3.4.19.1" evidence="5"/>
<evidence type="ECO:0000256" key="4">
    <source>
        <dbReference type="ARBA" id="ARBA00011881"/>
    </source>
</evidence>
<dbReference type="PANTHER" id="PTHR42776">
    <property type="entry name" value="SERINE PEPTIDASE S9 FAMILY MEMBER"/>
    <property type="match status" value="1"/>
</dbReference>
<proteinExistence type="inferred from homology"/>
<feature type="domain" description="Peptidase S9 prolyl oligopeptidase catalytic" evidence="8">
    <location>
        <begin position="501"/>
        <end position="709"/>
    </location>
</feature>
<gene>
    <name evidence="10" type="ORF">TCAL_10786</name>
</gene>
<comment type="subcellular location">
    <subcellularLocation>
        <location evidence="2">Cytoplasm</location>
    </subcellularLocation>
</comment>
<dbReference type="STRING" id="6832.A0A553NFL1"/>
<comment type="caution">
    <text evidence="10">The sequence shown here is derived from an EMBL/GenBank/DDBJ whole genome shotgun (WGS) entry which is preliminary data.</text>
</comment>
<dbReference type="AlphaFoldDB" id="A0A553NFL1"/>
<dbReference type="Pfam" id="PF19283">
    <property type="entry name" value="APEH_N"/>
    <property type="match status" value="1"/>
</dbReference>
<name>A0A553NFL1_TIGCA</name>
<dbReference type="GO" id="GO:0005737">
    <property type="term" value="C:cytoplasm"/>
    <property type="evidence" value="ECO:0007669"/>
    <property type="project" value="UniProtKB-SubCell"/>
</dbReference>
<dbReference type="GO" id="GO:0004252">
    <property type="term" value="F:serine-type endopeptidase activity"/>
    <property type="evidence" value="ECO:0007669"/>
    <property type="project" value="TreeGrafter"/>
</dbReference>
<evidence type="ECO:0000256" key="3">
    <source>
        <dbReference type="ARBA" id="ARBA00010040"/>
    </source>
</evidence>
<evidence type="ECO:0000256" key="6">
    <source>
        <dbReference type="ARBA" id="ARBA00022490"/>
    </source>
</evidence>
<dbReference type="InterPro" id="IPR045550">
    <property type="entry name" value="AARE_N"/>
</dbReference>
<dbReference type="InterPro" id="IPR029058">
    <property type="entry name" value="AB_hydrolase_fold"/>
</dbReference>
<dbReference type="OrthoDB" id="416344at2759"/>
<sequence>MAKLSSVSLPAVKKAFQASLRVPTLKSASILPQTQTAEAVWQQSCLATGSNVCFTSIHALPGPAASAHTPFGLSPPWPLASGSCLEARCGQRRVIIQKCANDEKKEVWILRVFDRTLLVQSLNLSDRNLHGDVYLDATLGGITLDATGERVAFIAELKAPEGKPFFKYVPSTESKAYQLQGQEFRFKDEFGEQMVGQGRPVIVLVDLKTEEVKLWDESLPSDWCPGQLQFYKDALIGMAVKVEPFRLGLVYCSNRPRVIFKLDLNSGGYQVLSGEANIGAMSPRILKSRDLLVWLERDLVTANGIFPGPHQTCMRVMKRNLSDPEALPQVLVSEIAVQPSETGFSGVYQDCFPPRCFALDKFLVLSASQQSVITPLVVDLETQQIQVLKEHAQTTIVDVQDDYVLGCRSTPTSAPTLVAGIVSQDGQIGFQPLSHERDLIPKLPASTGWDLIELQSGTDSVPFNAIYVGTKSGASGSNEPLIVWPHGGPHSDASSIFVQPSYFFNQLGYNILFVNYRGSLGSGQTSVESLLGKIGRQDVDDCMVALDACLSKYSHLGRDRVVLLGGSHGGFLVTHLAGQFPDRFQAVVARNPVINVSTLATVSDIPDWCFNECGLPFKYQSPTPEMLKKMYEMSPISHVEKVQAPVYLMIGSKDLRVPPSQGYEYYRNLKALGKNVEMNVYEDNHPLGKVSVHANVMVNATLFFDQHLDMKR</sequence>
<accession>A0A553NFL1</accession>
<dbReference type="SUPFAM" id="SSF53474">
    <property type="entry name" value="alpha/beta-Hydrolases"/>
    <property type="match status" value="1"/>
</dbReference>
<comment type="similarity">
    <text evidence="3">Belongs to the peptidase S9C family.</text>
</comment>
<evidence type="ECO:0000313" key="11">
    <source>
        <dbReference type="Proteomes" id="UP000318571"/>
    </source>
</evidence>
<protein>
    <recommendedName>
        <fullName evidence="5">acylaminoacyl-peptidase</fullName>
        <ecNumber evidence="5">3.4.19.1</ecNumber>
    </recommendedName>
</protein>
<dbReference type="PANTHER" id="PTHR42776:SF4">
    <property type="entry name" value="ACYLAMINO-ACID-RELEASING ENZYME"/>
    <property type="match status" value="1"/>
</dbReference>
<evidence type="ECO:0000313" key="10">
    <source>
        <dbReference type="EMBL" id="TRY64188.1"/>
    </source>
</evidence>
<dbReference type="GO" id="GO:0006508">
    <property type="term" value="P:proteolysis"/>
    <property type="evidence" value="ECO:0007669"/>
    <property type="project" value="InterPro"/>
</dbReference>
<comment type="catalytic activity">
    <reaction evidence="1">
        <text>Cleavage of an N-acetyl or N-formyl amino acid from the N-terminus of a polypeptide.</text>
        <dbReference type="EC" id="3.4.19.1"/>
    </reaction>
</comment>
<reference evidence="10 11" key="1">
    <citation type="journal article" date="2018" name="Nat. Ecol. Evol.">
        <title>Genomic signatures of mitonuclear coevolution across populations of Tigriopus californicus.</title>
        <authorList>
            <person name="Barreto F.S."/>
            <person name="Watson E.T."/>
            <person name="Lima T.G."/>
            <person name="Willett C.S."/>
            <person name="Edmands S."/>
            <person name="Li W."/>
            <person name="Burton R.S."/>
        </authorList>
    </citation>
    <scope>NUCLEOTIDE SEQUENCE [LARGE SCALE GENOMIC DNA]</scope>
    <source>
        <strain evidence="10 11">San Diego</strain>
    </source>
</reference>
<dbReference type="OMA" id="WNKDSTH"/>
<evidence type="ECO:0000256" key="7">
    <source>
        <dbReference type="ARBA" id="ARBA00022801"/>
    </source>
</evidence>
<evidence type="ECO:0000256" key="5">
    <source>
        <dbReference type="ARBA" id="ARBA00012917"/>
    </source>
</evidence>
<comment type="subunit">
    <text evidence="4">Homotetramer.</text>
</comment>
<dbReference type="EMBL" id="VCGU01000458">
    <property type="protein sequence ID" value="TRY64188.1"/>
    <property type="molecule type" value="Genomic_DNA"/>
</dbReference>
<feature type="domain" description="Acylamino-acid-releasing enzyme N-terminal" evidence="9">
    <location>
        <begin position="88"/>
        <end position="425"/>
    </location>
</feature>
<dbReference type="Pfam" id="PF00326">
    <property type="entry name" value="Peptidase_S9"/>
    <property type="match status" value="1"/>
</dbReference>
<keyword evidence="6" id="KW-0963">Cytoplasm</keyword>
<keyword evidence="7" id="KW-0378">Hydrolase</keyword>